<evidence type="ECO:0000259" key="7">
    <source>
        <dbReference type="Pfam" id="PF11975"/>
    </source>
</evidence>
<accession>X1N0U0</accession>
<feature type="non-terminal residue" evidence="8">
    <location>
        <position position="1"/>
    </location>
</feature>
<keyword evidence="3" id="KW-0378">Hydrolase</keyword>
<proteinExistence type="predicted"/>
<dbReference type="PANTHER" id="PTHR32092">
    <property type="entry name" value="6-PHOSPHO-BETA-GLUCOSIDASE-RELATED"/>
    <property type="match status" value="1"/>
</dbReference>
<dbReference type="InterPro" id="IPR022616">
    <property type="entry name" value="Glyco_hydro_4_C"/>
</dbReference>
<dbReference type="Pfam" id="PF11975">
    <property type="entry name" value="Glyco_hydro_4C"/>
    <property type="match status" value="1"/>
</dbReference>
<feature type="domain" description="Glycosyl hydrolase family 4 C-terminal" evidence="7">
    <location>
        <begin position="23"/>
        <end position="125"/>
    </location>
</feature>
<protein>
    <recommendedName>
        <fullName evidence="7">Glycosyl hydrolase family 4 C-terminal domain-containing protein</fullName>
    </recommendedName>
</protein>
<keyword evidence="2" id="KW-0479">Metal-binding</keyword>
<dbReference type="GO" id="GO:0046872">
    <property type="term" value="F:metal ion binding"/>
    <property type="evidence" value="ECO:0007669"/>
    <property type="project" value="UniProtKB-KW"/>
</dbReference>
<evidence type="ECO:0000256" key="2">
    <source>
        <dbReference type="ARBA" id="ARBA00022723"/>
    </source>
</evidence>
<dbReference type="AlphaFoldDB" id="X1N0U0"/>
<comment type="caution">
    <text evidence="8">The sequence shown here is derived from an EMBL/GenBank/DDBJ whole genome shotgun (WGS) entry which is preliminary data.</text>
</comment>
<dbReference type="InterPro" id="IPR001088">
    <property type="entry name" value="Glyco_hydro_4"/>
</dbReference>
<organism evidence="8">
    <name type="scientific">marine sediment metagenome</name>
    <dbReference type="NCBI Taxonomy" id="412755"/>
    <lineage>
        <taxon>unclassified sequences</taxon>
        <taxon>metagenomes</taxon>
        <taxon>ecological metagenomes</taxon>
    </lineage>
</organism>
<reference evidence="8" key="1">
    <citation type="journal article" date="2014" name="Front. Microbiol.">
        <title>High frequency of phylogenetically diverse reductive dehalogenase-homologous genes in deep subseafloor sedimentary metagenomes.</title>
        <authorList>
            <person name="Kawai M."/>
            <person name="Futagami T."/>
            <person name="Toyoda A."/>
            <person name="Takaki Y."/>
            <person name="Nishi S."/>
            <person name="Hori S."/>
            <person name="Arai W."/>
            <person name="Tsubouchi T."/>
            <person name="Morono Y."/>
            <person name="Uchiyama I."/>
            <person name="Ito T."/>
            <person name="Fujiyama A."/>
            <person name="Inagaki F."/>
            <person name="Takami H."/>
        </authorList>
    </citation>
    <scope>NUCLEOTIDE SEQUENCE</scope>
    <source>
        <strain evidence="8">Expedition CK06-06</strain>
    </source>
</reference>
<evidence type="ECO:0000256" key="5">
    <source>
        <dbReference type="ARBA" id="ARBA00023211"/>
    </source>
</evidence>
<comment type="cofactor">
    <cofactor evidence="1">
        <name>NAD(+)</name>
        <dbReference type="ChEBI" id="CHEBI:57540"/>
    </cofactor>
</comment>
<evidence type="ECO:0000256" key="4">
    <source>
        <dbReference type="ARBA" id="ARBA00023027"/>
    </source>
</evidence>
<dbReference type="GO" id="GO:0004553">
    <property type="term" value="F:hydrolase activity, hydrolyzing O-glycosyl compounds"/>
    <property type="evidence" value="ECO:0007669"/>
    <property type="project" value="InterPro"/>
</dbReference>
<evidence type="ECO:0000256" key="1">
    <source>
        <dbReference type="ARBA" id="ARBA00001911"/>
    </source>
</evidence>
<name>X1N0U0_9ZZZZ</name>
<keyword evidence="6" id="KW-0326">Glycosidase</keyword>
<dbReference type="EMBL" id="BARV01006389">
    <property type="protein sequence ID" value="GAI12224.1"/>
    <property type="molecule type" value="Genomic_DNA"/>
</dbReference>
<evidence type="ECO:0000256" key="6">
    <source>
        <dbReference type="ARBA" id="ARBA00023295"/>
    </source>
</evidence>
<dbReference type="InterPro" id="IPR015955">
    <property type="entry name" value="Lactate_DH/Glyco_Ohase_4_C"/>
</dbReference>
<keyword evidence="4" id="KW-0520">NAD</keyword>
<evidence type="ECO:0000313" key="8">
    <source>
        <dbReference type="EMBL" id="GAI12224.1"/>
    </source>
</evidence>
<dbReference type="GO" id="GO:0016616">
    <property type="term" value="F:oxidoreductase activity, acting on the CH-OH group of donors, NAD or NADP as acceptor"/>
    <property type="evidence" value="ECO:0007669"/>
    <property type="project" value="InterPro"/>
</dbReference>
<dbReference type="GO" id="GO:0005975">
    <property type="term" value="P:carbohydrate metabolic process"/>
    <property type="evidence" value="ECO:0007669"/>
    <property type="project" value="InterPro"/>
</dbReference>
<sequence>DRLERIERGRAEVQSMIDGNQSISLECSGEKACDIISAIAIGKDSTLMMNLPNRGQITNLPSEVIVETAGLANANGVHPVSVGELPPGILGLTLEHITNQEMIVEAALTGNKKLALQALVNDPLVKNCEDAAKMFDELLQANADYLPQFRL</sequence>
<keyword evidence="5" id="KW-0464">Manganese</keyword>
<dbReference type="SUPFAM" id="SSF56327">
    <property type="entry name" value="LDH C-terminal domain-like"/>
    <property type="match status" value="1"/>
</dbReference>
<gene>
    <name evidence="8" type="ORF">S06H3_13095</name>
</gene>
<dbReference type="Gene3D" id="3.90.110.10">
    <property type="entry name" value="Lactate dehydrogenase/glycoside hydrolase, family 4, C-terminal"/>
    <property type="match status" value="1"/>
</dbReference>
<evidence type="ECO:0000256" key="3">
    <source>
        <dbReference type="ARBA" id="ARBA00022801"/>
    </source>
</evidence>